<sequence length="270" mass="32351">MHHRLAPKKHSFWYNVFMFYIDLDELAILDKKLRWFSYNKFNLFSFRDKCHLVLESKEQGTKNKDERSHISHLTSPISAKQQITTYLKSHNVEIGNGKIMLLTNLSVLGYNFNPASFYFCFDENNCPLCAVAEISNTYHEMKMFFFDKDELDGNTFKQRVQKHFYVSPFIDLDDFFDFNLVIPTEKLEIKIDDYDKDGNRFFISTLKGEQKPLTNANMLRYFFAIPMIPLRVMWLIHWQAFRLWIKKIKYHPKAANQDLQKDVYKPYRTN</sequence>
<organism evidence="1 2">
    <name type="scientific">Pedobacter frigiditerrae</name>
    <dbReference type="NCBI Taxonomy" id="2530452"/>
    <lineage>
        <taxon>Bacteria</taxon>
        <taxon>Pseudomonadati</taxon>
        <taxon>Bacteroidota</taxon>
        <taxon>Sphingobacteriia</taxon>
        <taxon>Sphingobacteriales</taxon>
        <taxon>Sphingobacteriaceae</taxon>
        <taxon>Pedobacter</taxon>
    </lineage>
</organism>
<proteinExistence type="predicted"/>
<evidence type="ECO:0000313" key="2">
    <source>
        <dbReference type="Proteomes" id="UP000292884"/>
    </source>
</evidence>
<gene>
    <name evidence="1" type="ORF">EZ428_11480</name>
</gene>
<reference evidence="1 2" key="1">
    <citation type="submission" date="2019-02" db="EMBL/GenBank/DDBJ databases">
        <title>Pedobacter sp. RP-1-13 sp. nov., isolated from Arctic soil.</title>
        <authorList>
            <person name="Dahal R.H."/>
        </authorList>
    </citation>
    <scope>NUCLEOTIDE SEQUENCE [LARGE SCALE GENOMIC DNA]</scope>
    <source>
        <strain evidence="1 2">RP-1-13</strain>
    </source>
</reference>
<dbReference type="PANTHER" id="PTHR33973">
    <property type="entry name" value="OS07G0153300 PROTEIN"/>
    <property type="match status" value="1"/>
</dbReference>
<keyword evidence="2" id="KW-1185">Reference proteome</keyword>
<protein>
    <submittedName>
        <fullName evidence="1">DUF1365 domain-containing protein</fullName>
    </submittedName>
</protein>
<dbReference type="AlphaFoldDB" id="A0A4R0MYG3"/>
<evidence type="ECO:0000313" key="1">
    <source>
        <dbReference type="EMBL" id="TCC92340.1"/>
    </source>
</evidence>
<dbReference type="Proteomes" id="UP000292884">
    <property type="component" value="Unassembled WGS sequence"/>
</dbReference>
<dbReference type="EMBL" id="SJSK01000002">
    <property type="protein sequence ID" value="TCC92340.1"/>
    <property type="molecule type" value="Genomic_DNA"/>
</dbReference>
<comment type="caution">
    <text evidence="1">The sequence shown here is derived from an EMBL/GenBank/DDBJ whole genome shotgun (WGS) entry which is preliminary data.</text>
</comment>
<dbReference type="OrthoDB" id="9778801at2"/>
<name>A0A4R0MYG3_9SPHI</name>
<dbReference type="PANTHER" id="PTHR33973:SF4">
    <property type="entry name" value="OS07G0153300 PROTEIN"/>
    <property type="match status" value="1"/>
</dbReference>
<dbReference type="Pfam" id="PF07103">
    <property type="entry name" value="DUF1365"/>
    <property type="match status" value="1"/>
</dbReference>
<accession>A0A4R0MYG3</accession>
<dbReference type="InterPro" id="IPR010775">
    <property type="entry name" value="DUF1365"/>
</dbReference>